<proteinExistence type="predicted"/>
<reference evidence="8 9" key="1">
    <citation type="submission" date="2019-11" db="EMBL/GenBank/DDBJ databases">
        <title>Characterisation of Fundicoccus ignavus gen. nov. sp. nov., a novel genus of the family Aerococcaceae from bulk tank milk.</title>
        <authorList>
            <person name="Siebert A."/>
            <person name="Huptas C."/>
            <person name="Wenning M."/>
            <person name="Scherer S."/>
            <person name="Doll E.V."/>
        </authorList>
    </citation>
    <scope>NUCLEOTIDE SEQUENCE [LARGE SCALE GENOMIC DNA]</scope>
    <source>
        <strain evidence="8 9">DSM 109652</strain>
    </source>
</reference>
<dbReference type="Proteomes" id="UP000440066">
    <property type="component" value="Unassembled WGS sequence"/>
</dbReference>
<name>A0A844C0C2_9LACT</name>
<evidence type="ECO:0000256" key="4">
    <source>
        <dbReference type="ARBA" id="ARBA00023088"/>
    </source>
</evidence>
<feature type="domain" description="Gram-positive cocci surface proteins LPxTG" evidence="7">
    <location>
        <begin position="433"/>
        <end position="472"/>
    </location>
</feature>
<evidence type="ECO:0000256" key="2">
    <source>
        <dbReference type="ARBA" id="ARBA00022525"/>
    </source>
</evidence>
<dbReference type="NCBIfam" id="TIGR01167">
    <property type="entry name" value="LPXTG_anchor"/>
    <property type="match status" value="1"/>
</dbReference>
<dbReference type="EMBL" id="WJQT01000012">
    <property type="protein sequence ID" value="MRJ47699.1"/>
    <property type="molecule type" value="Genomic_DNA"/>
</dbReference>
<keyword evidence="5" id="KW-1133">Transmembrane helix</keyword>
<keyword evidence="4" id="KW-0572">Peptidoglycan-anchor</keyword>
<feature type="signal peptide" evidence="6">
    <location>
        <begin position="1"/>
        <end position="16"/>
    </location>
</feature>
<dbReference type="InterPro" id="IPR013783">
    <property type="entry name" value="Ig-like_fold"/>
</dbReference>
<dbReference type="InterPro" id="IPR026466">
    <property type="entry name" value="Fim_isopep_form_D2_dom"/>
</dbReference>
<feature type="chain" id="PRO_5032384372" evidence="6">
    <location>
        <begin position="17"/>
        <end position="472"/>
    </location>
</feature>
<dbReference type="PROSITE" id="PS50847">
    <property type="entry name" value="GRAM_POS_ANCHORING"/>
    <property type="match status" value="1"/>
</dbReference>
<dbReference type="NCBIfam" id="TIGR04226">
    <property type="entry name" value="RrgB_K2N_iso_D2"/>
    <property type="match status" value="1"/>
</dbReference>
<keyword evidence="5" id="KW-0472">Membrane</keyword>
<dbReference type="InterPro" id="IPR019931">
    <property type="entry name" value="LPXTG_anchor"/>
</dbReference>
<dbReference type="Gene3D" id="2.60.40.740">
    <property type="match status" value="1"/>
</dbReference>
<dbReference type="InterPro" id="IPR032334">
    <property type="entry name" value="GramPos_pilinBB"/>
</dbReference>
<protein>
    <submittedName>
        <fullName evidence="8">Isopeptide-forming domain-containing fimbrial protein</fullName>
    </submittedName>
</protein>
<keyword evidence="2" id="KW-0964">Secreted</keyword>
<evidence type="ECO:0000256" key="1">
    <source>
        <dbReference type="ARBA" id="ARBA00022512"/>
    </source>
</evidence>
<evidence type="ECO:0000313" key="8">
    <source>
        <dbReference type="EMBL" id="MRJ47699.1"/>
    </source>
</evidence>
<comment type="caution">
    <text evidence="8">The sequence shown here is derived from an EMBL/GenBank/DDBJ whole genome shotgun (WGS) entry which is preliminary data.</text>
</comment>
<dbReference type="Pfam" id="PF17802">
    <property type="entry name" value="SpaA"/>
    <property type="match status" value="1"/>
</dbReference>
<feature type="transmembrane region" description="Helical" evidence="5">
    <location>
        <begin position="443"/>
        <end position="461"/>
    </location>
</feature>
<evidence type="ECO:0000256" key="3">
    <source>
        <dbReference type="ARBA" id="ARBA00022729"/>
    </source>
</evidence>
<dbReference type="InterPro" id="IPR041033">
    <property type="entry name" value="SpaA_PFL_dom_1"/>
</dbReference>
<dbReference type="AlphaFoldDB" id="A0A844C0C2"/>
<organism evidence="8 9">
    <name type="scientific">Fundicoccus ignavus</name>
    <dbReference type="NCBI Taxonomy" id="2664442"/>
    <lineage>
        <taxon>Bacteria</taxon>
        <taxon>Bacillati</taxon>
        <taxon>Bacillota</taxon>
        <taxon>Bacilli</taxon>
        <taxon>Lactobacillales</taxon>
        <taxon>Aerococcaceae</taxon>
        <taxon>Fundicoccus</taxon>
    </lineage>
</organism>
<evidence type="ECO:0000256" key="6">
    <source>
        <dbReference type="SAM" id="SignalP"/>
    </source>
</evidence>
<keyword evidence="5" id="KW-0812">Transmembrane</keyword>
<dbReference type="Gene3D" id="2.60.40.10">
    <property type="entry name" value="Immunoglobulins"/>
    <property type="match status" value="2"/>
</dbReference>
<keyword evidence="1" id="KW-0134">Cell wall</keyword>
<gene>
    <name evidence="8" type="ORF">GF867_08995</name>
</gene>
<sequence>MLLVLTMILGVNTAFAETTTSNTLTLKNTGATNHTFEIYQVFKGDVSTDSKTLSNIQWGNGVTNTTGIAETVAADLTTTNAQAFADSLTLGTATATSTLVPAGGSYTFSNLDAGYYLVKDVAETQNGVENGASTLYILKVVGTVTAETKLSVPTVEKKVMDANDTTGEATTWADTADHDMGDEVPFQLKGTLPTNYAQYTTYKYVFHDTLSTGLTFNADSVKVFVDGAQITTGYTVDTTNGLNITFADLKQIPTNSASKITVEYTARLNEEAVIGSPGNPNEVYLEYSNNPNNGGEGETGKTPKDNVIVFTYKTIINKVDQDKNPLEGAKFKLEKKVGDEFVGVDRLTISEDKTSFSFNGLDDGTYRLTETETPNGYNTIEPIEFIISAEHSDQTLSLGTVTGTDTKEVNPATFTSDNGTLTTDIVNKAGVTLPSTGGMGTTLLYTVGGVLFLVAIGYYLYDRKKASDKKNK</sequence>
<evidence type="ECO:0000259" key="7">
    <source>
        <dbReference type="PROSITE" id="PS50847"/>
    </source>
</evidence>
<evidence type="ECO:0000256" key="5">
    <source>
        <dbReference type="SAM" id="Phobius"/>
    </source>
</evidence>
<keyword evidence="3 6" id="KW-0732">Signal</keyword>
<accession>A0A844C0C2</accession>
<dbReference type="Pfam" id="PF16569">
    <property type="entry name" value="GramPos_pilinBB"/>
    <property type="match status" value="1"/>
</dbReference>
<evidence type="ECO:0000313" key="9">
    <source>
        <dbReference type="Proteomes" id="UP000440066"/>
    </source>
</evidence>